<dbReference type="InterPro" id="IPR014710">
    <property type="entry name" value="RmlC-like_jellyroll"/>
</dbReference>
<evidence type="ECO:0000313" key="4">
    <source>
        <dbReference type="Proteomes" id="UP000029989"/>
    </source>
</evidence>
<dbReference type="Gene3D" id="2.60.120.10">
    <property type="entry name" value="Jelly Rolls"/>
    <property type="match status" value="1"/>
</dbReference>
<dbReference type="Proteomes" id="UP000029989">
    <property type="component" value="Unassembled WGS sequence"/>
</dbReference>
<feature type="domain" description="Cupin type-2" evidence="2">
    <location>
        <begin position="75"/>
        <end position="136"/>
    </location>
</feature>
<keyword evidence="4" id="KW-1185">Reference proteome</keyword>
<evidence type="ECO:0000313" key="3">
    <source>
        <dbReference type="EMBL" id="KGM57820.1"/>
    </source>
</evidence>
<dbReference type="EMBL" id="AVPT01000001">
    <property type="protein sequence ID" value="KGM57820.1"/>
    <property type="molecule type" value="Genomic_DNA"/>
</dbReference>
<comment type="caution">
    <text evidence="3">The sequence shown here is derived from an EMBL/GenBank/DDBJ whole genome shotgun (WGS) entry which is preliminary data.</text>
</comment>
<proteinExistence type="predicted"/>
<gene>
    <name evidence="3" type="ORF">N799_01270</name>
</gene>
<accession>A0A0A0F5R4</accession>
<sequence>MKRENLRNAMTIAAAAGLIAVAAPVAAGTVLGGATVTNGARGVADGSVIDGPVKVVMPGDPSGRQFDAMAANINLPAGVGGIDWHIHPGPTFGIVTGGTLTIIDDDCVGHVYAAGEAFVAPRNPHTARNFSDSQVTVRATFLLPHTSPATAPTVFVSASEDDVLDAYCNLAE</sequence>
<name>A0A0A0F5R4_9GAMM</name>
<organism evidence="3 4">
    <name type="scientific">Lysobacter arseniciresistens ZS79</name>
    <dbReference type="NCBI Taxonomy" id="913325"/>
    <lineage>
        <taxon>Bacteria</taxon>
        <taxon>Pseudomonadati</taxon>
        <taxon>Pseudomonadota</taxon>
        <taxon>Gammaproteobacteria</taxon>
        <taxon>Lysobacterales</taxon>
        <taxon>Lysobacteraceae</taxon>
        <taxon>Novilysobacter</taxon>
    </lineage>
</organism>
<reference evidence="3 4" key="1">
    <citation type="journal article" date="2015" name="Stand. Genomic Sci.">
        <title>Genomic information of the arsenic-resistant bacterium Lysobacter arseniciresistens type strain ZS79(T) and comparison of Lysobacter draft genomes.</title>
        <authorList>
            <person name="Liu L."/>
            <person name="Zhang S."/>
            <person name="Luo M."/>
            <person name="Wang G."/>
        </authorList>
    </citation>
    <scope>NUCLEOTIDE SEQUENCE [LARGE SCALE GENOMIC DNA]</scope>
    <source>
        <strain evidence="3 4">ZS79</strain>
    </source>
</reference>
<dbReference type="AlphaFoldDB" id="A0A0A0F5R4"/>
<evidence type="ECO:0000259" key="2">
    <source>
        <dbReference type="Pfam" id="PF07883"/>
    </source>
</evidence>
<protein>
    <recommendedName>
        <fullName evidence="2">Cupin type-2 domain-containing protein</fullName>
    </recommendedName>
</protein>
<evidence type="ECO:0000256" key="1">
    <source>
        <dbReference type="SAM" id="SignalP"/>
    </source>
</evidence>
<keyword evidence="1" id="KW-0732">Signal</keyword>
<dbReference type="InterPro" id="IPR013096">
    <property type="entry name" value="Cupin_2"/>
</dbReference>
<dbReference type="SUPFAM" id="SSF51182">
    <property type="entry name" value="RmlC-like cupins"/>
    <property type="match status" value="1"/>
</dbReference>
<feature type="signal peptide" evidence="1">
    <location>
        <begin position="1"/>
        <end position="27"/>
    </location>
</feature>
<dbReference type="Pfam" id="PF07883">
    <property type="entry name" value="Cupin_2"/>
    <property type="match status" value="1"/>
</dbReference>
<dbReference type="InterPro" id="IPR011051">
    <property type="entry name" value="RmlC_Cupin_sf"/>
</dbReference>
<feature type="chain" id="PRO_5001969602" description="Cupin type-2 domain-containing protein" evidence="1">
    <location>
        <begin position="28"/>
        <end position="172"/>
    </location>
</feature>